<dbReference type="Gene3D" id="3.80.10.10">
    <property type="entry name" value="Ribonuclease Inhibitor"/>
    <property type="match status" value="1"/>
</dbReference>
<organism evidence="1 2">
    <name type="scientific">Hebeloma cylindrosporum</name>
    <dbReference type="NCBI Taxonomy" id="76867"/>
    <lineage>
        <taxon>Eukaryota</taxon>
        <taxon>Fungi</taxon>
        <taxon>Dikarya</taxon>
        <taxon>Basidiomycota</taxon>
        <taxon>Agaricomycotina</taxon>
        <taxon>Agaricomycetes</taxon>
        <taxon>Agaricomycetidae</taxon>
        <taxon>Agaricales</taxon>
        <taxon>Agaricineae</taxon>
        <taxon>Hymenogastraceae</taxon>
        <taxon>Hebeloma</taxon>
    </lineage>
</organism>
<evidence type="ECO:0000313" key="2">
    <source>
        <dbReference type="Proteomes" id="UP000053424"/>
    </source>
</evidence>
<reference evidence="1 2" key="1">
    <citation type="submission" date="2014-04" db="EMBL/GenBank/DDBJ databases">
        <authorList>
            <consortium name="DOE Joint Genome Institute"/>
            <person name="Kuo A."/>
            <person name="Gay G."/>
            <person name="Dore J."/>
            <person name="Kohler A."/>
            <person name="Nagy L.G."/>
            <person name="Floudas D."/>
            <person name="Copeland A."/>
            <person name="Barry K.W."/>
            <person name="Cichocki N."/>
            <person name="Veneault-Fourrey C."/>
            <person name="LaButti K."/>
            <person name="Lindquist E.A."/>
            <person name="Lipzen A."/>
            <person name="Lundell T."/>
            <person name="Morin E."/>
            <person name="Murat C."/>
            <person name="Sun H."/>
            <person name="Tunlid A."/>
            <person name="Henrissat B."/>
            <person name="Grigoriev I.V."/>
            <person name="Hibbett D.S."/>
            <person name="Martin F."/>
            <person name="Nordberg H.P."/>
            <person name="Cantor M.N."/>
            <person name="Hua S.X."/>
        </authorList>
    </citation>
    <scope>NUCLEOTIDE SEQUENCE [LARGE SCALE GENOMIC DNA]</scope>
    <source>
        <strain evidence="2">h7</strain>
    </source>
</reference>
<sequence>MPQLVTDWLERSGSLPLTLEVSYQGNIETPTEASTSIIETLNKHSGRWWKVRFALLQDYLESLCGSSPPNLLRDLSISDEGYEHEVCLKFGMNSPVKFSLENFGLWNVDISLDNLVELDLCRTTIDGVLKFIRDAPYWKDRSACSLKALILLGGAGGIEDLERLSQAMPSLQHLEINRTYDASSTPVVDYVLERLSGSPPHPALWTGTTGFLPGLQSLKFEAHELNAWACYPVIFRLPHRKLLELDINMNLFGPCDAVLRDLVELVDQESKLSIRSNRQDCLQRFRGYAAAWPGLP</sequence>
<keyword evidence="2" id="KW-1185">Reference proteome</keyword>
<evidence type="ECO:0000313" key="1">
    <source>
        <dbReference type="EMBL" id="KIM35589.1"/>
    </source>
</evidence>
<gene>
    <name evidence="1" type="ORF">M413DRAFT_32360</name>
</gene>
<dbReference type="InterPro" id="IPR032675">
    <property type="entry name" value="LRR_dom_sf"/>
</dbReference>
<dbReference type="EMBL" id="KN831817">
    <property type="protein sequence ID" value="KIM35589.1"/>
    <property type="molecule type" value="Genomic_DNA"/>
</dbReference>
<accession>A0A0C3BU63</accession>
<reference evidence="2" key="2">
    <citation type="submission" date="2015-01" db="EMBL/GenBank/DDBJ databases">
        <title>Evolutionary Origins and Diversification of the Mycorrhizal Mutualists.</title>
        <authorList>
            <consortium name="DOE Joint Genome Institute"/>
            <consortium name="Mycorrhizal Genomics Consortium"/>
            <person name="Kohler A."/>
            <person name="Kuo A."/>
            <person name="Nagy L.G."/>
            <person name="Floudas D."/>
            <person name="Copeland A."/>
            <person name="Barry K.W."/>
            <person name="Cichocki N."/>
            <person name="Veneault-Fourrey C."/>
            <person name="LaButti K."/>
            <person name="Lindquist E.A."/>
            <person name="Lipzen A."/>
            <person name="Lundell T."/>
            <person name="Morin E."/>
            <person name="Murat C."/>
            <person name="Riley R."/>
            <person name="Ohm R."/>
            <person name="Sun H."/>
            <person name="Tunlid A."/>
            <person name="Henrissat B."/>
            <person name="Grigoriev I.V."/>
            <person name="Hibbett D.S."/>
            <person name="Martin F."/>
        </authorList>
    </citation>
    <scope>NUCLEOTIDE SEQUENCE [LARGE SCALE GENOMIC DNA]</scope>
    <source>
        <strain evidence="2">h7</strain>
    </source>
</reference>
<dbReference type="HOGENOM" id="CLU_018544_14_1_1"/>
<name>A0A0C3BU63_HEBCY</name>
<proteinExistence type="predicted"/>
<dbReference type="Proteomes" id="UP000053424">
    <property type="component" value="Unassembled WGS sequence"/>
</dbReference>
<protein>
    <recommendedName>
        <fullName evidence="3">F-box domain-containing protein</fullName>
    </recommendedName>
</protein>
<dbReference type="AlphaFoldDB" id="A0A0C3BU63"/>
<evidence type="ECO:0008006" key="3">
    <source>
        <dbReference type="Google" id="ProtNLM"/>
    </source>
</evidence>